<reference evidence="1 2" key="1">
    <citation type="submission" date="2023-07" db="EMBL/GenBank/DDBJ databases">
        <title>Genomic Encyclopedia of Type Strains, Phase IV (KMG-IV): sequencing the most valuable type-strain genomes for metagenomic binning, comparative biology and taxonomic classification.</title>
        <authorList>
            <person name="Goeker M."/>
        </authorList>
    </citation>
    <scope>NUCLEOTIDE SEQUENCE [LARGE SCALE GENOMIC DNA]</scope>
    <source>
        <strain evidence="1 2">DSM 20694</strain>
    </source>
</reference>
<accession>A0ABT9UW59</accession>
<dbReference type="EMBL" id="JAUSUF010000010">
    <property type="protein sequence ID" value="MDQ0150562.1"/>
    <property type="molecule type" value="Genomic_DNA"/>
</dbReference>
<dbReference type="RefSeq" id="WP_307487289.1">
    <property type="nucleotide sequence ID" value="NZ_JAUSUF010000010.1"/>
</dbReference>
<sequence length="208" mass="23687">MAEFSGFFNSVNGDRKYKSEDFAKYFKTFMSTGVNPALDSLKVYKRNSTSIEIRQGAANIQGYMYLNDASLIKSVEVGTSRVDRVVLKLDLINRKLRIDVKKGSTSIPAALQRDNSVYELSLAKIYISGNDFSVADERHNTEVCGFMSFTGKADIQEMWDIFNSGWNSKQNLWQDWFNNMQGKSIRGIYIQPNMPSTKVGDIWIQLLE</sequence>
<protein>
    <submittedName>
        <fullName evidence="1">Uncharacterized protein</fullName>
    </submittedName>
</protein>
<organism evidence="1 2">
    <name type="scientific">Eubacterium multiforme</name>
    <dbReference type="NCBI Taxonomy" id="83339"/>
    <lineage>
        <taxon>Bacteria</taxon>
        <taxon>Bacillati</taxon>
        <taxon>Bacillota</taxon>
        <taxon>Clostridia</taxon>
        <taxon>Eubacteriales</taxon>
        <taxon>Eubacteriaceae</taxon>
        <taxon>Eubacterium</taxon>
    </lineage>
</organism>
<proteinExistence type="predicted"/>
<name>A0ABT9UW59_9FIRM</name>
<comment type="caution">
    <text evidence="1">The sequence shown here is derived from an EMBL/GenBank/DDBJ whole genome shotgun (WGS) entry which is preliminary data.</text>
</comment>
<evidence type="ECO:0000313" key="1">
    <source>
        <dbReference type="EMBL" id="MDQ0150562.1"/>
    </source>
</evidence>
<gene>
    <name evidence="1" type="ORF">J2S18_002510</name>
</gene>
<evidence type="ECO:0000313" key="2">
    <source>
        <dbReference type="Proteomes" id="UP001228504"/>
    </source>
</evidence>
<dbReference type="Proteomes" id="UP001228504">
    <property type="component" value="Unassembled WGS sequence"/>
</dbReference>
<keyword evidence="2" id="KW-1185">Reference proteome</keyword>